<proteinExistence type="predicted"/>
<evidence type="ECO:0000259" key="1">
    <source>
        <dbReference type="Pfam" id="PF01261"/>
    </source>
</evidence>
<dbReference type="InterPro" id="IPR036237">
    <property type="entry name" value="Xyl_isomerase-like_sf"/>
</dbReference>
<dbReference type="AlphaFoldDB" id="A0A1H2UGI6"/>
<dbReference type="EMBL" id="FNNC01000003">
    <property type="protein sequence ID" value="SDW55252.1"/>
    <property type="molecule type" value="Genomic_DNA"/>
</dbReference>
<keyword evidence="3" id="KW-1185">Reference proteome</keyword>
<dbReference type="InterPro" id="IPR050312">
    <property type="entry name" value="IolE/XylAMocC-like"/>
</dbReference>
<dbReference type="STRING" id="1122204.SAMN05421781_1713"/>
<dbReference type="GO" id="GO:0016853">
    <property type="term" value="F:isomerase activity"/>
    <property type="evidence" value="ECO:0007669"/>
    <property type="project" value="UniProtKB-KW"/>
</dbReference>
<sequence length="249" mass="28509">MKIALQLYTLRNELEEDFIGTLQQVRTMGYKAVELAGQSGGFGTEELAGTMKNIGLQIVSSHVPLEQLQDDLDGVIQKHLALGCRHIVCPYLDEEKRLSLKAYKQTAKELNRIGKACRKEGITFSYHNHDFELLPLEGRLPFEVMLEEMKPEHVQVELDTYWVQKAGEDPFAWMEQLRDRLSLVHIKDMTADGEEFFAELGEGKMDIEEIMKKAEESGASWQVVEQDASRRNPLESVRISMDYIQNTFV</sequence>
<dbReference type="OrthoDB" id="9798407at2"/>
<evidence type="ECO:0000313" key="2">
    <source>
        <dbReference type="EMBL" id="SDW55252.1"/>
    </source>
</evidence>
<dbReference type="Gene3D" id="3.20.20.150">
    <property type="entry name" value="Divalent-metal-dependent TIM barrel enzymes"/>
    <property type="match status" value="1"/>
</dbReference>
<organism evidence="2 3">
    <name type="scientific">Marinococcus luteus</name>
    <dbReference type="NCBI Taxonomy" id="1122204"/>
    <lineage>
        <taxon>Bacteria</taxon>
        <taxon>Bacillati</taxon>
        <taxon>Bacillota</taxon>
        <taxon>Bacilli</taxon>
        <taxon>Bacillales</taxon>
        <taxon>Bacillaceae</taxon>
        <taxon>Marinococcus</taxon>
    </lineage>
</organism>
<evidence type="ECO:0000313" key="3">
    <source>
        <dbReference type="Proteomes" id="UP000199488"/>
    </source>
</evidence>
<dbReference type="RefSeq" id="WP_091613760.1">
    <property type="nucleotide sequence ID" value="NZ_FNNC01000003.1"/>
</dbReference>
<feature type="domain" description="Xylose isomerase-like TIM barrel" evidence="1">
    <location>
        <begin position="23"/>
        <end position="245"/>
    </location>
</feature>
<keyword evidence="2" id="KW-0413">Isomerase</keyword>
<dbReference type="InterPro" id="IPR013022">
    <property type="entry name" value="Xyl_isomerase-like_TIM-brl"/>
</dbReference>
<dbReference type="Pfam" id="PF01261">
    <property type="entry name" value="AP_endonuc_2"/>
    <property type="match status" value="1"/>
</dbReference>
<accession>A0A1H2UGI6</accession>
<gene>
    <name evidence="2" type="ORF">SAMN05421781_1713</name>
</gene>
<reference evidence="2 3" key="1">
    <citation type="submission" date="2016-10" db="EMBL/GenBank/DDBJ databases">
        <authorList>
            <person name="de Groot N.N."/>
        </authorList>
    </citation>
    <scope>NUCLEOTIDE SEQUENCE [LARGE SCALE GENOMIC DNA]</scope>
    <source>
        <strain evidence="2 3">DSM 23126</strain>
    </source>
</reference>
<dbReference type="PANTHER" id="PTHR12110">
    <property type="entry name" value="HYDROXYPYRUVATE ISOMERASE"/>
    <property type="match status" value="1"/>
</dbReference>
<dbReference type="SUPFAM" id="SSF51658">
    <property type="entry name" value="Xylose isomerase-like"/>
    <property type="match status" value="1"/>
</dbReference>
<dbReference type="Proteomes" id="UP000199488">
    <property type="component" value="Unassembled WGS sequence"/>
</dbReference>
<dbReference type="PANTHER" id="PTHR12110:SF41">
    <property type="entry name" value="INOSOSE DEHYDRATASE"/>
    <property type="match status" value="1"/>
</dbReference>
<name>A0A1H2UGI6_9BACI</name>
<protein>
    <submittedName>
        <fullName evidence="2">Sugar phosphate isomerase/epimerase</fullName>
    </submittedName>
</protein>